<dbReference type="OrthoDB" id="5981159at2759"/>
<evidence type="ECO:0000256" key="1">
    <source>
        <dbReference type="SAM" id="MobiDB-lite"/>
    </source>
</evidence>
<name>A0A9W9YYH8_9CNID</name>
<proteinExistence type="predicted"/>
<feature type="region of interest" description="Disordered" evidence="1">
    <location>
        <begin position="84"/>
        <end position="112"/>
    </location>
</feature>
<protein>
    <submittedName>
        <fullName evidence="2">Uncharacterized protein</fullName>
    </submittedName>
</protein>
<evidence type="ECO:0000313" key="2">
    <source>
        <dbReference type="EMBL" id="KAJ7371821.1"/>
    </source>
</evidence>
<dbReference type="EMBL" id="MU826842">
    <property type="protein sequence ID" value="KAJ7371821.1"/>
    <property type="molecule type" value="Genomic_DNA"/>
</dbReference>
<keyword evidence="3" id="KW-1185">Reference proteome</keyword>
<organism evidence="2 3">
    <name type="scientific">Desmophyllum pertusum</name>
    <dbReference type="NCBI Taxonomy" id="174260"/>
    <lineage>
        <taxon>Eukaryota</taxon>
        <taxon>Metazoa</taxon>
        <taxon>Cnidaria</taxon>
        <taxon>Anthozoa</taxon>
        <taxon>Hexacorallia</taxon>
        <taxon>Scleractinia</taxon>
        <taxon>Caryophylliina</taxon>
        <taxon>Caryophylliidae</taxon>
        <taxon>Desmophyllum</taxon>
    </lineage>
</organism>
<dbReference type="Proteomes" id="UP001163046">
    <property type="component" value="Unassembled WGS sequence"/>
</dbReference>
<gene>
    <name evidence="2" type="ORF">OS493_023162</name>
</gene>
<dbReference type="AlphaFoldDB" id="A0A9W9YYH8"/>
<accession>A0A9W9YYH8</accession>
<sequence>MKKLTLHLYFCSFPPCKVRVLTNNGGVGRYGPSILKYQGDLKQEVKVSSQHPGIQLWTIPVSGLWSIEARGASGADGILVGSSGNRKRGGYGATVKGSSAVQRQSAEDFGRP</sequence>
<evidence type="ECO:0000313" key="3">
    <source>
        <dbReference type="Proteomes" id="UP001163046"/>
    </source>
</evidence>
<reference evidence="2" key="1">
    <citation type="submission" date="2023-01" db="EMBL/GenBank/DDBJ databases">
        <title>Genome assembly of the deep-sea coral Lophelia pertusa.</title>
        <authorList>
            <person name="Herrera S."/>
            <person name="Cordes E."/>
        </authorList>
    </citation>
    <scope>NUCLEOTIDE SEQUENCE</scope>
    <source>
        <strain evidence="2">USNM1676648</strain>
        <tissue evidence="2">Polyp</tissue>
    </source>
</reference>
<comment type="caution">
    <text evidence="2">The sequence shown here is derived from an EMBL/GenBank/DDBJ whole genome shotgun (WGS) entry which is preliminary data.</text>
</comment>